<organism evidence="8 9">
    <name type="scientific">Aspergillus carbonarius (strain ITEM 5010)</name>
    <dbReference type="NCBI Taxonomy" id="602072"/>
    <lineage>
        <taxon>Eukaryota</taxon>
        <taxon>Fungi</taxon>
        <taxon>Dikarya</taxon>
        <taxon>Ascomycota</taxon>
        <taxon>Pezizomycotina</taxon>
        <taxon>Eurotiomycetes</taxon>
        <taxon>Eurotiomycetidae</taxon>
        <taxon>Eurotiales</taxon>
        <taxon>Aspergillaceae</taxon>
        <taxon>Aspergillus</taxon>
        <taxon>Aspergillus subgen. Circumdati</taxon>
    </lineage>
</organism>
<evidence type="ECO:0000256" key="1">
    <source>
        <dbReference type="ARBA" id="ARBA00004141"/>
    </source>
</evidence>
<feature type="transmembrane region" description="Helical" evidence="7">
    <location>
        <begin position="218"/>
        <end position="238"/>
    </location>
</feature>
<dbReference type="GO" id="GO:0038023">
    <property type="term" value="F:signaling receptor activity"/>
    <property type="evidence" value="ECO:0007669"/>
    <property type="project" value="TreeGrafter"/>
</dbReference>
<evidence type="ECO:0000313" key="9">
    <source>
        <dbReference type="Proteomes" id="UP000188318"/>
    </source>
</evidence>
<evidence type="ECO:0000313" key="8">
    <source>
        <dbReference type="EMBL" id="OOF94480.1"/>
    </source>
</evidence>
<dbReference type="GO" id="GO:0016020">
    <property type="term" value="C:membrane"/>
    <property type="evidence" value="ECO:0007669"/>
    <property type="project" value="UniProtKB-SubCell"/>
</dbReference>
<dbReference type="PANTHER" id="PTHR20855:SF52">
    <property type="entry name" value="ADIPONECTIN RECEPTOR PROTEIN"/>
    <property type="match status" value="1"/>
</dbReference>
<feature type="transmembrane region" description="Helical" evidence="7">
    <location>
        <begin position="85"/>
        <end position="106"/>
    </location>
</feature>
<comment type="similarity">
    <text evidence="2">Belongs to the ADIPOR family.</text>
</comment>
<dbReference type="GO" id="GO:0046872">
    <property type="term" value="F:metal ion binding"/>
    <property type="evidence" value="ECO:0007669"/>
    <property type="project" value="UniProtKB-KW"/>
</dbReference>
<dbReference type="PANTHER" id="PTHR20855">
    <property type="entry name" value="ADIPOR/PROGESTIN RECEPTOR-RELATED"/>
    <property type="match status" value="1"/>
</dbReference>
<feature type="transmembrane region" description="Helical" evidence="7">
    <location>
        <begin position="185"/>
        <end position="206"/>
    </location>
</feature>
<evidence type="ECO:0000256" key="2">
    <source>
        <dbReference type="ARBA" id="ARBA00007018"/>
    </source>
</evidence>
<dbReference type="STRING" id="602072.A0A1R3RJ24"/>
<evidence type="ECO:0008006" key="10">
    <source>
        <dbReference type="Google" id="ProtNLM"/>
    </source>
</evidence>
<proteinExistence type="inferred from homology"/>
<feature type="transmembrane region" description="Helical" evidence="7">
    <location>
        <begin position="157"/>
        <end position="178"/>
    </location>
</feature>
<feature type="transmembrane region" description="Helical" evidence="7">
    <location>
        <begin position="250"/>
        <end position="267"/>
    </location>
</feature>
<evidence type="ECO:0000256" key="3">
    <source>
        <dbReference type="ARBA" id="ARBA00022692"/>
    </source>
</evidence>
<dbReference type="AlphaFoldDB" id="A0A1R3RJ24"/>
<protein>
    <recommendedName>
        <fullName evidence="10">Hemolysin-III channel protein Izh2</fullName>
    </recommendedName>
</protein>
<feature type="binding site" evidence="6">
    <location>
        <position position="285"/>
    </location>
    <ligand>
        <name>Zn(2+)</name>
        <dbReference type="ChEBI" id="CHEBI:29105"/>
    </ligand>
</feature>
<feature type="transmembrane region" description="Helical" evidence="7">
    <location>
        <begin position="287"/>
        <end position="307"/>
    </location>
</feature>
<evidence type="ECO:0000256" key="6">
    <source>
        <dbReference type="PIRSR" id="PIRSR604254-1"/>
    </source>
</evidence>
<name>A0A1R3RJ24_ASPC5</name>
<feature type="binding site" evidence="6">
    <location>
        <position position="139"/>
    </location>
    <ligand>
        <name>Zn(2+)</name>
        <dbReference type="ChEBI" id="CHEBI:29105"/>
    </ligand>
</feature>
<dbReference type="Proteomes" id="UP000188318">
    <property type="component" value="Unassembled WGS sequence"/>
</dbReference>
<keyword evidence="3 7" id="KW-0812">Transmembrane</keyword>
<evidence type="ECO:0000256" key="4">
    <source>
        <dbReference type="ARBA" id="ARBA00022989"/>
    </source>
</evidence>
<evidence type="ECO:0000256" key="5">
    <source>
        <dbReference type="ARBA" id="ARBA00023136"/>
    </source>
</evidence>
<dbReference type="OMA" id="WRTFRVC"/>
<keyword evidence="6" id="KW-0862">Zinc</keyword>
<dbReference type="EMBL" id="KV907501">
    <property type="protein sequence ID" value="OOF94480.1"/>
    <property type="molecule type" value="Genomic_DNA"/>
</dbReference>
<dbReference type="OrthoDB" id="529367at2759"/>
<evidence type="ECO:0000256" key="7">
    <source>
        <dbReference type="SAM" id="Phobius"/>
    </source>
</evidence>
<comment type="subcellular location">
    <subcellularLocation>
        <location evidence="1">Membrane</location>
        <topology evidence="1">Multi-pass membrane protein</topology>
    </subcellularLocation>
</comment>
<reference evidence="9" key="1">
    <citation type="journal article" date="2017" name="Genome Biol.">
        <title>Comparative genomics reveals high biological diversity and specific adaptations in the industrially and medically important fungal genus Aspergillus.</title>
        <authorList>
            <person name="de Vries R.P."/>
            <person name="Riley R."/>
            <person name="Wiebenga A."/>
            <person name="Aguilar-Osorio G."/>
            <person name="Amillis S."/>
            <person name="Uchima C.A."/>
            <person name="Anderluh G."/>
            <person name="Asadollahi M."/>
            <person name="Askin M."/>
            <person name="Barry K."/>
            <person name="Battaglia E."/>
            <person name="Bayram O."/>
            <person name="Benocci T."/>
            <person name="Braus-Stromeyer S.A."/>
            <person name="Caldana C."/>
            <person name="Canovas D."/>
            <person name="Cerqueira G.C."/>
            <person name="Chen F."/>
            <person name="Chen W."/>
            <person name="Choi C."/>
            <person name="Clum A."/>
            <person name="Dos Santos R.A."/>
            <person name="Damasio A.R."/>
            <person name="Diallinas G."/>
            <person name="Emri T."/>
            <person name="Fekete E."/>
            <person name="Flipphi M."/>
            <person name="Freyberg S."/>
            <person name="Gallo A."/>
            <person name="Gournas C."/>
            <person name="Habgood R."/>
            <person name="Hainaut M."/>
            <person name="Harispe M.L."/>
            <person name="Henrissat B."/>
            <person name="Hilden K.S."/>
            <person name="Hope R."/>
            <person name="Hossain A."/>
            <person name="Karabika E."/>
            <person name="Karaffa L."/>
            <person name="Karanyi Z."/>
            <person name="Krasevec N."/>
            <person name="Kuo A."/>
            <person name="Kusch H."/>
            <person name="LaButti K."/>
            <person name="Lagendijk E.L."/>
            <person name="Lapidus A."/>
            <person name="Levasseur A."/>
            <person name="Lindquist E."/>
            <person name="Lipzen A."/>
            <person name="Logrieco A.F."/>
            <person name="MacCabe A."/>
            <person name="Maekelae M.R."/>
            <person name="Malavazi I."/>
            <person name="Melin P."/>
            <person name="Meyer V."/>
            <person name="Mielnichuk N."/>
            <person name="Miskei M."/>
            <person name="Molnar A.P."/>
            <person name="Mule G."/>
            <person name="Ngan C.Y."/>
            <person name="Orejas M."/>
            <person name="Orosz E."/>
            <person name="Ouedraogo J.P."/>
            <person name="Overkamp K.M."/>
            <person name="Park H.-S."/>
            <person name="Perrone G."/>
            <person name="Piumi F."/>
            <person name="Punt P.J."/>
            <person name="Ram A.F."/>
            <person name="Ramon A."/>
            <person name="Rauscher S."/>
            <person name="Record E."/>
            <person name="Riano-Pachon D.M."/>
            <person name="Robert V."/>
            <person name="Roehrig J."/>
            <person name="Ruller R."/>
            <person name="Salamov A."/>
            <person name="Salih N.S."/>
            <person name="Samson R.A."/>
            <person name="Sandor E."/>
            <person name="Sanguinetti M."/>
            <person name="Schuetze T."/>
            <person name="Sepcic K."/>
            <person name="Shelest E."/>
            <person name="Sherlock G."/>
            <person name="Sophianopoulou V."/>
            <person name="Squina F.M."/>
            <person name="Sun H."/>
            <person name="Susca A."/>
            <person name="Todd R.B."/>
            <person name="Tsang A."/>
            <person name="Unkles S.E."/>
            <person name="van de Wiele N."/>
            <person name="van Rossen-Uffink D."/>
            <person name="Oliveira J.V."/>
            <person name="Vesth T.C."/>
            <person name="Visser J."/>
            <person name="Yu J.-H."/>
            <person name="Zhou M."/>
            <person name="Andersen M.R."/>
            <person name="Archer D.B."/>
            <person name="Baker S.E."/>
            <person name="Benoit I."/>
            <person name="Brakhage A.A."/>
            <person name="Braus G.H."/>
            <person name="Fischer R."/>
            <person name="Frisvad J.C."/>
            <person name="Goldman G.H."/>
            <person name="Houbraken J."/>
            <person name="Oakley B."/>
            <person name="Pocsi I."/>
            <person name="Scazzocchio C."/>
            <person name="Seiboth B."/>
            <person name="vanKuyk P.A."/>
            <person name="Wortman J."/>
            <person name="Dyer P.S."/>
            <person name="Grigoriev I.V."/>
        </authorList>
    </citation>
    <scope>NUCLEOTIDE SEQUENCE [LARGE SCALE GENOMIC DNA]</scope>
    <source>
        <strain evidence="9">ITEM 5010</strain>
    </source>
</reference>
<dbReference type="Pfam" id="PF03006">
    <property type="entry name" value="HlyIII"/>
    <property type="match status" value="1"/>
</dbReference>
<sequence>MQVSFVDDAPIADFLPRRRKISVSFPAVPATGQVKSSDRVLLAYDEIPEWYQDNEFIQHGYRSVSNSTHACFASWLYLHNETVNIYSHLVPAVFFLAAEGMFYQYLQVRYPEATLGDHAVFAFFLLTAVICLGLSAMYHTLMNHTLHVSDLWLRLDFVGIIVLTLGDFVSGIYMVFYCEPVLRRIYWGMIITLSCITVLLLVNPRFQGPRWRTFRVCTFVGTGLSGFVPLIHDISVFGFAKMMEQSGMPYYLGEGVLLILGALLYALRIPESLRPGKFDIFGSSHQIFHVLVVLATAVQLIGILSTFDYNYRHRECRHP</sequence>
<gene>
    <name evidence="8" type="ORF">ASPCADRAFT_515963</name>
</gene>
<keyword evidence="4 7" id="KW-1133">Transmembrane helix</keyword>
<feature type="transmembrane region" description="Helical" evidence="7">
    <location>
        <begin position="118"/>
        <end position="137"/>
    </location>
</feature>
<keyword evidence="6" id="KW-0479">Metal-binding</keyword>
<feature type="binding site" evidence="6">
    <location>
        <position position="289"/>
    </location>
    <ligand>
        <name>Zn(2+)</name>
        <dbReference type="ChEBI" id="CHEBI:29105"/>
    </ligand>
</feature>
<dbReference type="GO" id="GO:0006882">
    <property type="term" value="P:intracellular zinc ion homeostasis"/>
    <property type="evidence" value="ECO:0007669"/>
    <property type="project" value="TreeGrafter"/>
</dbReference>
<accession>A0A1R3RJ24</accession>
<keyword evidence="9" id="KW-1185">Reference proteome</keyword>
<dbReference type="VEuPathDB" id="FungiDB:ASPCADRAFT_515963"/>
<keyword evidence="5 7" id="KW-0472">Membrane</keyword>
<dbReference type="InterPro" id="IPR004254">
    <property type="entry name" value="AdipoR/HlyIII-related"/>
</dbReference>